<evidence type="ECO:0000313" key="1">
    <source>
        <dbReference type="EMBL" id="RUM98252.1"/>
    </source>
</evidence>
<proteinExistence type="predicted"/>
<accession>A0A432V7U8</accession>
<comment type="caution">
    <text evidence="1">The sequence shown here is derived from an EMBL/GenBank/DDBJ whole genome shotgun (WGS) entry which is preliminary data.</text>
</comment>
<dbReference type="EMBL" id="RKST01000007">
    <property type="protein sequence ID" value="RUM98252.1"/>
    <property type="molecule type" value="Genomic_DNA"/>
</dbReference>
<reference evidence="1 2" key="1">
    <citation type="submission" date="2018-11" db="EMBL/GenBank/DDBJ databases">
        <title>Pseudaminobacter arsenicus sp. nov., an arsenic-resistant bacterium isolated from arsenic-rich aquifers.</title>
        <authorList>
            <person name="Mu Y."/>
        </authorList>
    </citation>
    <scope>NUCLEOTIDE SEQUENCE [LARGE SCALE GENOMIC DNA]</scope>
    <source>
        <strain evidence="1 2">CB3</strain>
    </source>
</reference>
<dbReference type="RefSeq" id="WP_128626632.1">
    <property type="nucleotide sequence ID" value="NZ_RKST01000007.1"/>
</dbReference>
<organism evidence="1 2">
    <name type="scientific">Borborobacter arsenicus</name>
    <dbReference type="NCBI Taxonomy" id="1851146"/>
    <lineage>
        <taxon>Bacteria</taxon>
        <taxon>Pseudomonadati</taxon>
        <taxon>Pseudomonadota</taxon>
        <taxon>Alphaproteobacteria</taxon>
        <taxon>Hyphomicrobiales</taxon>
        <taxon>Phyllobacteriaceae</taxon>
        <taxon>Borborobacter</taxon>
    </lineage>
</organism>
<gene>
    <name evidence="1" type="ORF">EET67_09135</name>
</gene>
<protein>
    <submittedName>
        <fullName evidence="1">Uncharacterized protein</fullName>
    </submittedName>
</protein>
<dbReference type="AlphaFoldDB" id="A0A432V7U8"/>
<name>A0A432V7U8_9HYPH</name>
<sequence>MRDHQFGRLDQRIESVDVELLPREHFIHNEQLRRLQFTLQLQKPFLVARLPIVSFYNMHFIGWQTRGACDNVIRMMHVGASSGVGKVTRFQFAGVTIARIEEGFEPANVFLGIGPAIYGARFFIHG</sequence>
<keyword evidence="2" id="KW-1185">Reference proteome</keyword>
<evidence type="ECO:0000313" key="2">
    <source>
        <dbReference type="Proteomes" id="UP000281647"/>
    </source>
</evidence>
<dbReference type="Proteomes" id="UP000281647">
    <property type="component" value="Unassembled WGS sequence"/>
</dbReference>